<dbReference type="SMART" id="SM00408">
    <property type="entry name" value="IGc2"/>
    <property type="match status" value="3"/>
</dbReference>
<dbReference type="Gene3D" id="2.60.40.10">
    <property type="entry name" value="Immunoglobulins"/>
    <property type="match status" value="8"/>
</dbReference>
<evidence type="ECO:0000256" key="6">
    <source>
        <dbReference type="ARBA" id="ARBA00022737"/>
    </source>
</evidence>
<evidence type="ECO:0000256" key="5">
    <source>
        <dbReference type="ARBA" id="ARBA00022553"/>
    </source>
</evidence>
<evidence type="ECO:0000256" key="8">
    <source>
        <dbReference type="ARBA" id="ARBA00023242"/>
    </source>
</evidence>
<dbReference type="InterPro" id="IPR013098">
    <property type="entry name" value="Ig_I-set"/>
</dbReference>
<keyword evidence="6" id="KW-0677">Repeat</keyword>
<keyword evidence="12" id="KW-1185">Reference proteome</keyword>
<dbReference type="FunFam" id="2.60.40.10:FF:001652">
    <property type="entry name" value="Uncharacterized protein"/>
    <property type="match status" value="1"/>
</dbReference>
<feature type="domain" description="Ig-like" evidence="10">
    <location>
        <begin position="377"/>
        <end position="465"/>
    </location>
</feature>
<dbReference type="PROSITE" id="PS50835">
    <property type="entry name" value="IG_LIKE"/>
    <property type="match status" value="3"/>
</dbReference>
<proteinExistence type="inferred from homology"/>
<dbReference type="OrthoDB" id="2570713at2759"/>
<gene>
    <name evidence="11" type="ORF">F7725_027318</name>
</gene>
<dbReference type="InterPro" id="IPR003598">
    <property type="entry name" value="Ig_sub2"/>
</dbReference>
<keyword evidence="7" id="KW-1015">Disulfide bond</keyword>
<dbReference type="FunFam" id="2.60.40.10:FF:000050">
    <property type="entry name" value="Titin isoform B"/>
    <property type="match status" value="1"/>
</dbReference>
<keyword evidence="8" id="KW-0539">Nucleus</keyword>
<dbReference type="GO" id="GO:0005634">
    <property type="term" value="C:nucleus"/>
    <property type="evidence" value="ECO:0007669"/>
    <property type="project" value="UniProtKB-SubCell"/>
</dbReference>
<keyword evidence="9" id="KW-0393">Immunoglobulin domain</keyword>
<dbReference type="SMART" id="SM00409">
    <property type="entry name" value="IG"/>
    <property type="match status" value="6"/>
</dbReference>
<dbReference type="PANTHER" id="PTHR35971">
    <property type="entry name" value="SI:DKEY-31G6.6"/>
    <property type="match status" value="1"/>
</dbReference>
<feature type="domain" description="Ig-like" evidence="10">
    <location>
        <begin position="554"/>
        <end position="638"/>
    </location>
</feature>
<dbReference type="GO" id="GO:0005737">
    <property type="term" value="C:cytoplasm"/>
    <property type="evidence" value="ECO:0007669"/>
    <property type="project" value="UniProtKB-SubCell"/>
</dbReference>
<evidence type="ECO:0000256" key="7">
    <source>
        <dbReference type="ARBA" id="ARBA00023157"/>
    </source>
</evidence>
<organism evidence="11 12">
    <name type="scientific">Dissostichus mawsoni</name>
    <name type="common">Antarctic cod</name>
    <dbReference type="NCBI Taxonomy" id="36200"/>
    <lineage>
        <taxon>Eukaryota</taxon>
        <taxon>Metazoa</taxon>
        <taxon>Chordata</taxon>
        <taxon>Craniata</taxon>
        <taxon>Vertebrata</taxon>
        <taxon>Euteleostomi</taxon>
        <taxon>Actinopterygii</taxon>
        <taxon>Neopterygii</taxon>
        <taxon>Teleostei</taxon>
        <taxon>Neoteleostei</taxon>
        <taxon>Acanthomorphata</taxon>
        <taxon>Eupercaria</taxon>
        <taxon>Perciformes</taxon>
        <taxon>Notothenioidei</taxon>
        <taxon>Nototheniidae</taxon>
        <taxon>Dissostichus</taxon>
    </lineage>
</organism>
<dbReference type="PANTHER" id="PTHR35971:SF5">
    <property type="entry name" value="OBSCURIN LIKE CYTOSKELETAL ADAPTOR 1"/>
    <property type="match status" value="1"/>
</dbReference>
<accession>A0A7J5XCM9</accession>
<dbReference type="InterPro" id="IPR003599">
    <property type="entry name" value="Ig_sub"/>
</dbReference>
<dbReference type="CDD" id="cd00096">
    <property type="entry name" value="Ig"/>
    <property type="match status" value="2"/>
</dbReference>
<evidence type="ECO:0000256" key="9">
    <source>
        <dbReference type="ARBA" id="ARBA00023319"/>
    </source>
</evidence>
<dbReference type="SUPFAM" id="SSF48726">
    <property type="entry name" value="Immunoglobulin"/>
    <property type="match status" value="8"/>
</dbReference>
<comment type="similarity">
    <text evidence="3">Belongs to the protein kinase superfamily. CAMK Ser/Thr protein kinase family.</text>
</comment>
<evidence type="ECO:0000256" key="3">
    <source>
        <dbReference type="ARBA" id="ARBA00006692"/>
    </source>
</evidence>
<dbReference type="FunFam" id="2.60.40.10:FF:000707">
    <property type="entry name" value="Obscurin, cytoskeletal calmodulin and titin-interacting RhoGEF"/>
    <property type="match status" value="1"/>
</dbReference>
<dbReference type="Pfam" id="PF07679">
    <property type="entry name" value="I-set"/>
    <property type="match status" value="4"/>
</dbReference>
<comment type="caution">
    <text evidence="11">The sequence shown here is derived from an EMBL/GenBank/DDBJ whole genome shotgun (WGS) entry which is preliminary data.</text>
</comment>
<protein>
    <recommendedName>
        <fullName evidence="10">Ig-like domain-containing protein</fullName>
    </recommendedName>
</protein>
<evidence type="ECO:0000256" key="4">
    <source>
        <dbReference type="ARBA" id="ARBA00022490"/>
    </source>
</evidence>
<evidence type="ECO:0000313" key="12">
    <source>
        <dbReference type="Proteomes" id="UP000518266"/>
    </source>
</evidence>
<dbReference type="InterPro" id="IPR007110">
    <property type="entry name" value="Ig-like_dom"/>
</dbReference>
<dbReference type="InterPro" id="IPR036179">
    <property type="entry name" value="Ig-like_dom_sf"/>
</dbReference>
<dbReference type="InterPro" id="IPR052385">
    <property type="entry name" value="Obscurin/Obscurin-like_Reg"/>
</dbReference>
<evidence type="ECO:0000256" key="2">
    <source>
        <dbReference type="ARBA" id="ARBA00004496"/>
    </source>
</evidence>
<comment type="subcellular location">
    <subcellularLocation>
        <location evidence="2">Cytoplasm</location>
    </subcellularLocation>
    <subcellularLocation>
        <location evidence="1">Nucleus</location>
    </subcellularLocation>
</comment>
<evidence type="ECO:0000259" key="10">
    <source>
        <dbReference type="PROSITE" id="PS50835"/>
    </source>
</evidence>
<dbReference type="AlphaFoldDB" id="A0A7J5XCM9"/>
<reference evidence="11 12" key="1">
    <citation type="submission" date="2020-03" db="EMBL/GenBank/DDBJ databases">
        <title>Dissostichus mawsoni Genome sequencing and assembly.</title>
        <authorList>
            <person name="Park H."/>
        </authorList>
    </citation>
    <scope>NUCLEOTIDE SEQUENCE [LARGE SCALE GENOMIC DNA]</scope>
    <source>
        <strain evidence="11">DM0001</strain>
        <tissue evidence="11">Muscle</tissue>
    </source>
</reference>
<evidence type="ECO:0000256" key="1">
    <source>
        <dbReference type="ARBA" id="ARBA00004123"/>
    </source>
</evidence>
<dbReference type="InterPro" id="IPR013783">
    <property type="entry name" value="Ig-like_fold"/>
</dbReference>
<evidence type="ECO:0000313" key="11">
    <source>
        <dbReference type="EMBL" id="KAF3834760.1"/>
    </source>
</evidence>
<dbReference type="EMBL" id="JAAKFY010000025">
    <property type="protein sequence ID" value="KAF3834760.1"/>
    <property type="molecule type" value="Genomic_DNA"/>
</dbReference>
<feature type="domain" description="Ig-like" evidence="10">
    <location>
        <begin position="198"/>
        <end position="289"/>
    </location>
</feature>
<dbReference type="Proteomes" id="UP000518266">
    <property type="component" value="Unassembled WGS sequence"/>
</dbReference>
<sequence>MPGDMGDTIPGGIVAAAKNRLQVVKGLEDVEVSECESCSFEVTLNLAFIEGVWSRDDMQLKSKPNWRISTHGKKHSLVLSRVALGDAGFFSFEANGIQTAGRLSVTARDIHIVKELEDVDTMERQPVNFLCEVNQEDLDGRWYRDDCRIRPGDNVKTNHHGKTHTLFFKSVRPEHAGEIKFTAERVSSYATLTVKELPVVIVRPLRVKIAMYRHRGLLECQVSRPNAQVRWYKNRKELVPSRKYQLISQDVYRQLTIDDVCSSDEDTYTCDAGDDNTSCQLLVEEQAISIVRGMSSVEVMEPEPALFQVETSLKSGRPPRWTLNGEVLEACSAVNIDRQGTVHSLCLTSTQSSMSGPVLFVAGKSRSTAQLNVKERPLEVAHPLEDVEVKEKSSVTLSCAFAPSPRVVRWFKGRTALKTSNKYSMKREGKRAHLTIHGLTGIDAGQYRCMAGGSQSTAHLKVEVRTLKLVKHLEPVEIEEEGNATFSCELNYVVANVEWLLNNVRLYCNAINRIQHMGTMHSLTIKKLRPQESRVTFKTGLLSETTTLNVKERPAVFLRSLEDVVGEEQGEVCLQCEISKDTVTPVWRKDGTVLTADDKHELLQFGKSMAMIIHFLSKEDAGHYTCDLGTSQTKAKVTVHGETFLDHNGQEMVTDSRLQVINNGRNYKMTIRDAMLTDAGDVVFTIKDLSCRTMLFVKEKPVHIFRDLLNVKAVPGEDAELSCEITKPEATIVG</sequence>
<keyword evidence="5" id="KW-0597">Phosphoprotein</keyword>
<name>A0A7J5XCM9_DISMA</name>
<keyword evidence="4" id="KW-0963">Cytoplasm</keyword>